<name>A0ABQ4CFI9_9ACTN</name>
<gene>
    <name evidence="4" type="ORF">Air01nite_76370</name>
</gene>
<accession>A0ABQ4CFI9</accession>
<proteinExistence type="inferred from homology"/>
<organism evidence="4 5">
    <name type="scientific">Asanoa iriomotensis</name>
    <dbReference type="NCBI Taxonomy" id="234613"/>
    <lineage>
        <taxon>Bacteria</taxon>
        <taxon>Bacillati</taxon>
        <taxon>Actinomycetota</taxon>
        <taxon>Actinomycetes</taxon>
        <taxon>Micromonosporales</taxon>
        <taxon>Micromonosporaceae</taxon>
        <taxon>Asanoa</taxon>
    </lineage>
</organism>
<protein>
    <submittedName>
        <fullName evidence="4">NUDIX hydrolase</fullName>
    </submittedName>
</protein>
<sequence>MTASARHSVSVAAIIVNDAGQVLMTQRRDNGHWEPPGGVLELSESILDGLRREVREETGLEIEPERLTGVYKNMPRAIVALVFRARVLDNSPSETTEEAARIEWLSREQVATRCDEAYAVRVHDALVASDTPAIRSHNGVDLLRDFASLPSW</sequence>
<dbReference type="InterPro" id="IPR000086">
    <property type="entry name" value="NUDIX_hydrolase_dom"/>
</dbReference>
<dbReference type="GO" id="GO:0016787">
    <property type="term" value="F:hydrolase activity"/>
    <property type="evidence" value="ECO:0007669"/>
    <property type="project" value="UniProtKB-KW"/>
</dbReference>
<dbReference type="EMBL" id="BONC01000110">
    <property type="protein sequence ID" value="GIF61542.1"/>
    <property type="molecule type" value="Genomic_DNA"/>
</dbReference>
<dbReference type="PROSITE" id="PS00893">
    <property type="entry name" value="NUDIX_BOX"/>
    <property type="match status" value="1"/>
</dbReference>
<keyword evidence="2 4" id="KW-0378">Hydrolase</keyword>
<evidence type="ECO:0000313" key="4">
    <source>
        <dbReference type="EMBL" id="GIF61542.1"/>
    </source>
</evidence>
<dbReference type="PANTHER" id="PTHR43736">
    <property type="entry name" value="ADP-RIBOSE PYROPHOSPHATASE"/>
    <property type="match status" value="1"/>
</dbReference>
<reference evidence="4 5" key="1">
    <citation type="submission" date="2021-01" db="EMBL/GenBank/DDBJ databases">
        <title>Whole genome shotgun sequence of Asanoa iriomotensis NBRC 100142.</title>
        <authorList>
            <person name="Komaki H."/>
            <person name="Tamura T."/>
        </authorList>
    </citation>
    <scope>NUCLEOTIDE SEQUENCE [LARGE SCALE GENOMIC DNA]</scope>
    <source>
        <strain evidence="4 5">NBRC 100142</strain>
    </source>
</reference>
<feature type="domain" description="Nudix hydrolase" evidence="3">
    <location>
        <begin position="5"/>
        <end position="127"/>
    </location>
</feature>
<dbReference type="SUPFAM" id="SSF55811">
    <property type="entry name" value="Nudix"/>
    <property type="match status" value="1"/>
</dbReference>
<evidence type="ECO:0000259" key="3">
    <source>
        <dbReference type="PROSITE" id="PS51462"/>
    </source>
</evidence>
<dbReference type="InterPro" id="IPR015797">
    <property type="entry name" value="NUDIX_hydrolase-like_dom_sf"/>
</dbReference>
<dbReference type="Pfam" id="PF00293">
    <property type="entry name" value="NUDIX"/>
    <property type="match status" value="1"/>
</dbReference>
<dbReference type="Gene3D" id="3.90.79.10">
    <property type="entry name" value="Nucleoside Triphosphate Pyrophosphohydrolase"/>
    <property type="match status" value="1"/>
</dbReference>
<dbReference type="Proteomes" id="UP000624325">
    <property type="component" value="Unassembled WGS sequence"/>
</dbReference>
<dbReference type="InterPro" id="IPR020084">
    <property type="entry name" value="NUDIX_hydrolase_CS"/>
</dbReference>
<evidence type="ECO:0000256" key="2">
    <source>
        <dbReference type="ARBA" id="ARBA00022801"/>
    </source>
</evidence>
<dbReference type="CDD" id="cd02883">
    <property type="entry name" value="NUDIX_Hydrolase"/>
    <property type="match status" value="1"/>
</dbReference>
<comment type="similarity">
    <text evidence="1">Belongs to the Nudix hydrolase family.</text>
</comment>
<comment type="caution">
    <text evidence="4">The sequence shown here is derived from an EMBL/GenBank/DDBJ whole genome shotgun (WGS) entry which is preliminary data.</text>
</comment>
<dbReference type="RefSeq" id="WP_203708356.1">
    <property type="nucleotide sequence ID" value="NZ_BAAALU010000005.1"/>
</dbReference>
<dbReference type="PANTHER" id="PTHR43736:SF1">
    <property type="entry name" value="DIHYDRONEOPTERIN TRIPHOSPHATE DIPHOSPHATASE"/>
    <property type="match status" value="1"/>
</dbReference>
<keyword evidence="5" id="KW-1185">Reference proteome</keyword>
<evidence type="ECO:0000313" key="5">
    <source>
        <dbReference type="Proteomes" id="UP000624325"/>
    </source>
</evidence>
<dbReference type="PROSITE" id="PS51462">
    <property type="entry name" value="NUDIX"/>
    <property type="match status" value="1"/>
</dbReference>
<evidence type="ECO:0000256" key="1">
    <source>
        <dbReference type="ARBA" id="ARBA00005582"/>
    </source>
</evidence>